<comment type="caution">
    <text evidence="1">The sequence shown here is derived from an EMBL/GenBank/DDBJ whole genome shotgun (WGS) entry which is preliminary data.</text>
</comment>
<organism evidence="1 2">
    <name type="scientific">Lepraria finkii</name>
    <dbReference type="NCBI Taxonomy" id="1340010"/>
    <lineage>
        <taxon>Eukaryota</taxon>
        <taxon>Fungi</taxon>
        <taxon>Dikarya</taxon>
        <taxon>Ascomycota</taxon>
        <taxon>Pezizomycotina</taxon>
        <taxon>Lecanoromycetes</taxon>
        <taxon>OSLEUM clade</taxon>
        <taxon>Lecanoromycetidae</taxon>
        <taxon>Lecanorales</taxon>
        <taxon>Lecanorineae</taxon>
        <taxon>Stereocaulaceae</taxon>
        <taxon>Lepraria</taxon>
    </lineage>
</organism>
<reference evidence="1 2" key="1">
    <citation type="submission" date="2024-09" db="EMBL/GenBank/DDBJ databases">
        <title>Rethinking Asexuality: The Enigmatic Case of Functional Sexual Genes in Lepraria (Stereocaulaceae).</title>
        <authorList>
            <person name="Doellman M."/>
            <person name="Sun Y."/>
            <person name="Barcenas-Pena A."/>
            <person name="Lumbsch H.T."/>
            <person name="Grewe F."/>
        </authorList>
    </citation>
    <scope>NUCLEOTIDE SEQUENCE [LARGE SCALE GENOMIC DNA]</scope>
    <source>
        <strain evidence="1 2">Grewe 0041</strain>
    </source>
</reference>
<proteinExistence type="predicted"/>
<name>A0ABR4AWW3_9LECA</name>
<protein>
    <submittedName>
        <fullName evidence="1">Uncharacterized protein</fullName>
    </submittedName>
</protein>
<evidence type="ECO:0000313" key="2">
    <source>
        <dbReference type="Proteomes" id="UP001590951"/>
    </source>
</evidence>
<keyword evidence="2" id="KW-1185">Reference proteome</keyword>
<accession>A0ABR4AWW3</accession>
<evidence type="ECO:0000313" key="1">
    <source>
        <dbReference type="EMBL" id="KAL2050150.1"/>
    </source>
</evidence>
<dbReference type="Proteomes" id="UP001590951">
    <property type="component" value="Unassembled WGS sequence"/>
</dbReference>
<sequence>MPSLFTAARDRVRNLLNAGHMSSPPPVPQSWTTHDANITLHQCLSISNPTRPALPNEIILQILDHPSRWIQVHSVNITAAAAHEPLTCSSHGRQQGNWQILATNPILAHSVARLRIVVYSFKSQDQGWSSYGEHHGTYNASWTWFEAGLTRFEEQIPEVEELTREQELRAEKERERYELQRNRHAGREPEDYRIGLKSDHELLQRVEDGDRFALWARAMFPGWENRVYDARIDVWCVDDLTEG</sequence>
<gene>
    <name evidence="1" type="ORF">ABVK25_009511</name>
</gene>
<dbReference type="EMBL" id="JBHFEH010000051">
    <property type="protein sequence ID" value="KAL2050150.1"/>
    <property type="molecule type" value="Genomic_DNA"/>
</dbReference>